<protein>
    <submittedName>
        <fullName evidence="1">Uncharacterized protein</fullName>
    </submittedName>
</protein>
<evidence type="ECO:0000313" key="1">
    <source>
        <dbReference type="EMBL" id="QSG14380.1"/>
    </source>
</evidence>
<dbReference type="EMBL" id="CP064791">
    <property type="protein sequence ID" value="QSG14380.1"/>
    <property type="molecule type" value="Genomic_DNA"/>
</dbReference>
<dbReference type="InterPro" id="IPR006311">
    <property type="entry name" value="TAT_signal"/>
</dbReference>
<dbReference type="PROSITE" id="PS51257">
    <property type="entry name" value="PROKAR_LIPOPROTEIN"/>
    <property type="match status" value="1"/>
</dbReference>
<evidence type="ECO:0000313" key="2">
    <source>
        <dbReference type="Proteomes" id="UP000663292"/>
    </source>
</evidence>
<dbReference type="Proteomes" id="UP000663292">
    <property type="component" value="Chromosome"/>
</dbReference>
<dbReference type="GeneID" id="68857473"/>
<proteinExistence type="predicted"/>
<dbReference type="PROSITE" id="PS51318">
    <property type="entry name" value="TAT"/>
    <property type="match status" value="1"/>
</dbReference>
<reference evidence="1 2" key="1">
    <citation type="submission" date="2020-11" db="EMBL/GenBank/DDBJ databases">
        <title>Carbohydrate-dependent, anaerobic sulfur respiration: A novel catabolism in halophilic archaea.</title>
        <authorList>
            <person name="Sorokin D.Y."/>
            <person name="Messina E."/>
            <person name="Smedile F."/>
            <person name="La Cono V."/>
            <person name="Hallsworth J.E."/>
            <person name="Yakimov M.M."/>
        </authorList>
    </citation>
    <scope>NUCLEOTIDE SEQUENCE [LARGE SCALE GENOMIC DNA]</scope>
    <source>
        <strain evidence="1 2">HSR-Est</strain>
    </source>
</reference>
<name>A0A897NIU7_9EURY</name>
<keyword evidence="2" id="KW-1185">Reference proteome</keyword>
<accession>A0A897NIU7</accession>
<organism evidence="1 2">
    <name type="scientific">Halapricum desulfuricans</name>
    <dbReference type="NCBI Taxonomy" id="2841257"/>
    <lineage>
        <taxon>Archaea</taxon>
        <taxon>Methanobacteriati</taxon>
        <taxon>Methanobacteriota</taxon>
        <taxon>Stenosarchaea group</taxon>
        <taxon>Halobacteria</taxon>
        <taxon>Halobacteriales</taxon>
        <taxon>Haloarculaceae</taxon>
        <taxon>Halapricum</taxon>
    </lineage>
</organism>
<gene>
    <name evidence="1" type="ORF">HSEST_0836</name>
</gene>
<sequence length="330" mass="33698">MDGHRRSRRDVLAGVAGVAGVAAAGCLDRVPVLGSDPAPSVGPVPAGAVAFATVDVATLLESDPLRGLLDDAVPLTDVDGLSETVDGRTGLDPREVETASAFLTPGAEMSGGVIDAAWDTDDVVSAVESQGRTPTETTVEGVSAYTFETSDLTVSSLPDGRTVAGVGGGTGAIIATDAGSKAGIAAGVRRAYGRVPSGPVGFAIDAGNADEETITAITRELPRFARDVVDSIRFVAGSLSAVDGRPRIRVQVTGNDGTGARQLKEYVEAIPALLDQRLDDNAISDALDDATISRDGTRVTVTLLGRETVQPLVDAVVRRIALSVLSPSLS</sequence>
<dbReference type="RefSeq" id="WP_229122315.1">
    <property type="nucleotide sequence ID" value="NZ_CP064791.1"/>
</dbReference>
<dbReference type="AlphaFoldDB" id="A0A897NIU7"/>